<dbReference type="EMBL" id="JAACNO010000105">
    <property type="protein sequence ID" value="KAF4149925.1"/>
    <property type="molecule type" value="Genomic_DNA"/>
</dbReference>
<evidence type="ECO:0000256" key="2">
    <source>
        <dbReference type="SAM" id="MobiDB-lite"/>
    </source>
</evidence>
<dbReference type="GO" id="GO:0008270">
    <property type="term" value="F:zinc ion binding"/>
    <property type="evidence" value="ECO:0007669"/>
    <property type="project" value="UniProtKB-KW"/>
</dbReference>
<dbReference type="InterPro" id="IPR007527">
    <property type="entry name" value="Znf_SWIM"/>
</dbReference>
<evidence type="ECO:0000256" key="1">
    <source>
        <dbReference type="PROSITE-ProRule" id="PRU00325"/>
    </source>
</evidence>
<evidence type="ECO:0000259" key="3">
    <source>
        <dbReference type="PROSITE" id="PS50966"/>
    </source>
</evidence>
<evidence type="ECO:0000313" key="4">
    <source>
        <dbReference type="EMBL" id="KAF4149925.1"/>
    </source>
</evidence>
<keyword evidence="1" id="KW-0862">Zinc</keyword>
<dbReference type="PROSITE" id="PS50966">
    <property type="entry name" value="ZF_SWIM"/>
    <property type="match status" value="1"/>
</dbReference>
<comment type="caution">
    <text evidence="4">The sequence shown here is derived from an EMBL/GenBank/DDBJ whole genome shotgun (WGS) entry which is preliminary data.</text>
</comment>
<feature type="domain" description="SWIM-type" evidence="3">
    <location>
        <begin position="25"/>
        <end position="57"/>
    </location>
</feature>
<name>A0A8S9VA67_PHYIN</name>
<reference evidence="4" key="1">
    <citation type="submission" date="2020-03" db="EMBL/GenBank/DDBJ databases">
        <title>Hybrid Assembly of Korean Phytophthora infestans isolates.</title>
        <authorList>
            <person name="Prokchorchik M."/>
            <person name="Lee Y."/>
            <person name="Seo J."/>
            <person name="Cho J.-H."/>
            <person name="Park Y.-E."/>
            <person name="Jang D.-C."/>
            <person name="Im J.-S."/>
            <person name="Choi J.-G."/>
            <person name="Park H.-J."/>
            <person name="Lee G.-B."/>
            <person name="Lee Y.-G."/>
            <person name="Hong S.-Y."/>
            <person name="Cho K."/>
            <person name="Sohn K.H."/>
        </authorList>
    </citation>
    <scope>NUCLEOTIDE SEQUENCE</scope>
    <source>
        <strain evidence="4">KR_2_A2</strain>
    </source>
</reference>
<gene>
    <name evidence="4" type="ORF">GN958_ATG00864</name>
</gene>
<protein>
    <recommendedName>
        <fullName evidence="3">SWIM-type domain-containing protein</fullName>
    </recommendedName>
</protein>
<proteinExistence type="predicted"/>
<keyword evidence="1" id="KW-0863">Zinc-finger</keyword>
<evidence type="ECO:0000313" key="5">
    <source>
        <dbReference type="Proteomes" id="UP000704712"/>
    </source>
</evidence>
<feature type="region of interest" description="Disordered" evidence="2">
    <location>
        <begin position="103"/>
        <end position="123"/>
    </location>
</feature>
<dbReference type="AlphaFoldDB" id="A0A8S9VA67"/>
<accession>A0A8S9VA67</accession>
<keyword evidence="1" id="KW-0479">Metal-binding</keyword>
<dbReference type="Proteomes" id="UP000704712">
    <property type="component" value="Unassembled WGS sequence"/>
</dbReference>
<sequence length="168" mass="18801">MMGGARCTRYGNTSKWEVTSNSHIYVCDAEVWSCSCLFHSSIKLPCRHLLMIARDGLRLPEFPDSVLFSSISDGVHGISTALGSVSVNSNEKVGVKNVIHVDDSDQEVDPQTHPLPKRKNPKPSNVEFMKLRRREKAEMVVLCGEKPQRTISAEKYRYALATLEPLLN</sequence>
<organism evidence="4 5">
    <name type="scientific">Phytophthora infestans</name>
    <name type="common">Potato late blight agent</name>
    <name type="synonym">Botrytis infestans</name>
    <dbReference type="NCBI Taxonomy" id="4787"/>
    <lineage>
        <taxon>Eukaryota</taxon>
        <taxon>Sar</taxon>
        <taxon>Stramenopiles</taxon>
        <taxon>Oomycota</taxon>
        <taxon>Peronosporomycetes</taxon>
        <taxon>Peronosporales</taxon>
        <taxon>Peronosporaceae</taxon>
        <taxon>Phytophthora</taxon>
    </lineage>
</organism>